<comment type="caution">
    <text evidence="4">The sequence shown here is derived from an EMBL/GenBank/DDBJ whole genome shotgun (WGS) entry which is preliminary data.</text>
</comment>
<reference evidence="4 5" key="1">
    <citation type="journal article" date="2018" name="Mol. Plant">
        <title>The genome of Artemisia annua provides insight into the evolution of Asteraceae family and artemisinin biosynthesis.</title>
        <authorList>
            <person name="Shen Q."/>
            <person name="Zhang L."/>
            <person name="Liao Z."/>
            <person name="Wang S."/>
            <person name="Yan T."/>
            <person name="Shi P."/>
            <person name="Liu M."/>
            <person name="Fu X."/>
            <person name="Pan Q."/>
            <person name="Wang Y."/>
            <person name="Lv Z."/>
            <person name="Lu X."/>
            <person name="Zhang F."/>
            <person name="Jiang W."/>
            <person name="Ma Y."/>
            <person name="Chen M."/>
            <person name="Hao X."/>
            <person name="Li L."/>
            <person name="Tang Y."/>
            <person name="Lv G."/>
            <person name="Zhou Y."/>
            <person name="Sun X."/>
            <person name="Brodelius P.E."/>
            <person name="Rose J.K.C."/>
            <person name="Tang K."/>
        </authorList>
    </citation>
    <scope>NUCLEOTIDE SEQUENCE [LARGE SCALE GENOMIC DNA]</scope>
    <source>
        <strain evidence="5">cv. Huhao1</strain>
        <tissue evidence="4">Leaf</tissue>
    </source>
</reference>
<proteinExistence type="inferred from homology"/>
<evidence type="ECO:0000256" key="1">
    <source>
        <dbReference type="ARBA" id="ARBA00006568"/>
    </source>
</evidence>
<keyword evidence="5" id="KW-1185">Reference proteome</keyword>
<feature type="domain" description="Jacalin-type lectin" evidence="3">
    <location>
        <begin position="1"/>
        <end position="96"/>
    </location>
</feature>
<dbReference type="Pfam" id="PF01419">
    <property type="entry name" value="Jacalin"/>
    <property type="match status" value="1"/>
</dbReference>
<sequence>MAQMIKLGRRVTKGSVWDEGGKSDIVQILISHQPDYIKSIQFLYNSNGVGSLSEVHGEHTGTKFNTIVLDHAAEFLTSGYGLQVSVSDGYLRSDII</sequence>
<dbReference type="EMBL" id="PKPP01002113">
    <property type="protein sequence ID" value="PWA77542.1"/>
    <property type="molecule type" value="Genomic_DNA"/>
</dbReference>
<dbReference type="AlphaFoldDB" id="A0A2U1NVK5"/>
<name>A0A2U1NVK5_ARTAN</name>
<evidence type="ECO:0000313" key="5">
    <source>
        <dbReference type="Proteomes" id="UP000245207"/>
    </source>
</evidence>
<dbReference type="GO" id="GO:0030246">
    <property type="term" value="F:carbohydrate binding"/>
    <property type="evidence" value="ECO:0007669"/>
    <property type="project" value="UniProtKB-KW"/>
</dbReference>
<gene>
    <name evidence="4" type="ORF">CTI12_AA223080</name>
</gene>
<evidence type="ECO:0000259" key="3">
    <source>
        <dbReference type="PROSITE" id="PS51752"/>
    </source>
</evidence>
<dbReference type="OrthoDB" id="581739at2759"/>
<dbReference type="InterPro" id="IPR036404">
    <property type="entry name" value="Jacalin-like_lectin_dom_sf"/>
</dbReference>
<protein>
    <submittedName>
        <fullName evidence="4">Jacalin-like lectin domain-containing protein</fullName>
    </submittedName>
</protein>
<dbReference type="PANTHER" id="PTHR47293:SF70">
    <property type="entry name" value="JACALIN-RELATED LECTIN 24-RELATED"/>
    <property type="match status" value="1"/>
</dbReference>
<accession>A0A2U1NVK5</accession>
<dbReference type="Gene3D" id="2.100.10.30">
    <property type="entry name" value="Jacalin-like lectin domain"/>
    <property type="match status" value="1"/>
</dbReference>
<comment type="similarity">
    <text evidence="1">Belongs to the jacalin lectin family.</text>
</comment>
<dbReference type="Proteomes" id="UP000245207">
    <property type="component" value="Unassembled WGS sequence"/>
</dbReference>
<evidence type="ECO:0000313" key="4">
    <source>
        <dbReference type="EMBL" id="PWA77542.1"/>
    </source>
</evidence>
<dbReference type="PANTHER" id="PTHR47293">
    <property type="entry name" value="JACALIN-RELATED LECTIN 3"/>
    <property type="match status" value="1"/>
</dbReference>
<dbReference type="InterPro" id="IPR001229">
    <property type="entry name" value="Jacalin-like_lectin_dom"/>
</dbReference>
<dbReference type="PROSITE" id="PS51752">
    <property type="entry name" value="JACALIN_LECTIN"/>
    <property type="match status" value="1"/>
</dbReference>
<keyword evidence="2 4" id="KW-0430">Lectin</keyword>
<evidence type="ECO:0000256" key="2">
    <source>
        <dbReference type="ARBA" id="ARBA00022734"/>
    </source>
</evidence>
<organism evidence="4 5">
    <name type="scientific">Artemisia annua</name>
    <name type="common">Sweet wormwood</name>
    <dbReference type="NCBI Taxonomy" id="35608"/>
    <lineage>
        <taxon>Eukaryota</taxon>
        <taxon>Viridiplantae</taxon>
        <taxon>Streptophyta</taxon>
        <taxon>Embryophyta</taxon>
        <taxon>Tracheophyta</taxon>
        <taxon>Spermatophyta</taxon>
        <taxon>Magnoliopsida</taxon>
        <taxon>eudicotyledons</taxon>
        <taxon>Gunneridae</taxon>
        <taxon>Pentapetalae</taxon>
        <taxon>asterids</taxon>
        <taxon>campanulids</taxon>
        <taxon>Asterales</taxon>
        <taxon>Asteraceae</taxon>
        <taxon>Asteroideae</taxon>
        <taxon>Anthemideae</taxon>
        <taxon>Artemisiinae</taxon>
        <taxon>Artemisia</taxon>
    </lineage>
</organism>
<dbReference type="SUPFAM" id="SSF51101">
    <property type="entry name" value="Mannose-binding lectins"/>
    <property type="match status" value="1"/>
</dbReference>